<feature type="region of interest" description="Disordered" evidence="1">
    <location>
        <begin position="1"/>
        <end position="20"/>
    </location>
</feature>
<sequence length="143" mass="15946">MGDNVTTHIVSGISGDRRKRRADKGNLIKRCASHARRSSYNVGDERQFAKKSPSPRITLKSAIWRNGVFRITAAVNQGGLVGSMEDIKDRIRRVAVFRGGCWQQTGKEVIGEERAFPGLSAFGWPNGYHQEGFKGSFPPRRET</sequence>
<dbReference type="Proteomes" id="UP001054837">
    <property type="component" value="Unassembled WGS sequence"/>
</dbReference>
<organism evidence="2 3">
    <name type="scientific">Caerostris darwini</name>
    <dbReference type="NCBI Taxonomy" id="1538125"/>
    <lineage>
        <taxon>Eukaryota</taxon>
        <taxon>Metazoa</taxon>
        <taxon>Ecdysozoa</taxon>
        <taxon>Arthropoda</taxon>
        <taxon>Chelicerata</taxon>
        <taxon>Arachnida</taxon>
        <taxon>Araneae</taxon>
        <taxon>Araneomorphae</taxon>
        <taxon>Entelegynae</taxon>
        <taxon>Araneoidea</taxon>
        <taxon>Araneidae</taxon>
        <taxon>Caerostris</taxon>
    </lineage>
</organism>
<name>A0AAV4RM00_9ARAC</name>
<evidence type="ECO:0000313" key="3">
    <source>
        <dbReference type="Proteomes" id="UP001054837"/>
    </source>
</evidence>
<keyword evidence="3" id="KW-1185">Reference proteome</keyword>
<proteinExistence type="predicted"/>
<dbReference type="EMBL" id="BPLQ01006477">
    <property type="protein sequence ID" value="GIY22755.1"/>
    <property type="molecule type" value="Genomic_DNA"/>
</dbReference>
<reference evidence="2 3" key="1">
    <citation type="submission" date="2021-06" db="EMBL/GenBank/DDBJ databases">
        <title>Caerostris darwini draft genome.</title>
        <authorList>
            <person name="Kono N."/>
            <person name="Arakawa K."/>
        </authorList>
    </citation>
    <scope>NUCLEOTIDE SEQUENCE [LARGE SCALE GENOMIC DNA]</scope>
</reference>
<accession>A0AAV4RM00</accession>
<gene>
    <name evidence="2" type="ORF">CDAR_518241</name>
</gene>
<dbReference type="AlphaFoldDB" id="A0AAV4RM00"/>
<comment type="caution">
    <text evidence="2">The sequence shown here is derived from an EMBL/GenBank/DDBJ whole genome shotgun (WGS) entry which is preliminary data.</text>
</comment>
<protein>
    <submittedName>
        <fullName evidence="2">Uncharacterized protein</fullName>
    </submittedName>
</protein>
<evidence type="ECO:0000256" key="1">
    <source>
        <dbReference type="SAM" id="MobiDB-lite"/>
    </source>
</evidence>
<evidence type="ECO:0000313" key="2">
    <source>
        <dbReference type="EMBL" id="GIY22755.1"/>
    </source>
</evidence>